<dbReference type="AlphaFoldDB" id="A0A1Y5P265"/>
<reference evidence="1" key="1">
    <citation type="submission" date="2016-03" db="EMBL/GenBank/DDBJ databases">
        <authorList>
            <person name="Ploux O."/>
        </authorList>
    </citation>
    <scope>NUCLEOTIDE SEQUENCE</scope>
    <source>
        <strain evidence="1">UC1</strain>
    </source>
</reference>
<name>A0A1Y5P265_9MICO</name>
<sequence length="331" mass="36776">MEWTSDVAAGAWILERIDDPWRYTMHDVVPRGFPAYARIFHPAWRDRPVGEPWPGLPYGRYSAEWDAFQQRNPDIVDERVTWAVTAKAMGTTMHPRAQWSALVAPGRIVENEDGPRDADGWRYGDPEQGGMPADTLASVADVLAGHTTTPDDGCASLWEGFGGLVGFLGQGPSRGFYGWIDGDDGIVQARHDEMLGRSVKDRLNSVFRRPTWQDGILSREVSEGARLHLPGRDQVLFRGGLAELTEPDWVLRVPWRDRVSEEHGFPPSAQSPSLLWPEDRAWVLVSEVDFDSTIVGGSADLVAALCADPRLEALEIAEGTVLTYDSDEVNR</sequence>
<evidence type="ECO:0000313" key="1">
    <source>
        <dbReference type="EMBL" id="SBS72752.1"/>
    </source>
</evidence>
<protein>
    <submittedName>
        <fullName evidence="1">Uncharacterized protein</fullName>
    </submittedName>
</protein>
<dbReference type="EMBL" id="FLQR01000007">
    <property type="protein sequence ID" value="SBS72752.1"/>
    <property type="molecule type" value="Genomic_DNA"/>
</dbReference>
<dbReference type="RefSeq" id="WP_295576070.1">
    <property type="nucleotide sequence ID" value="NZ_FLQR01000007.1"/>
</dbReference>
<organism evidence="1">
    <name type="scientific">uncultured Microbacterium sp</name>
    <dbReference type="NCBI Taxonomy" id="191216"/>
    <lineage>
        <taxon>Bacteria</taxon>
        <taxon>Bacillati</taxon>
        <taxon>Actinomycetota</taxon>
        <taxon>Actinomycetes</taxon>
        <taxon>Micrococcales</taxon>
        <taxon>Microbacteriaceae</taxon>
        <taxon>Microbacterium</taxon>
        <taxon>environmental samples</taxon>
    </lineage>
</organism>
<gene>
    <name evidence="1" type="ORF">MIPYR_30191</name>
</gene>
<proteinExistence type="predicted"/>
<accession>A0A1Y5P265</accession>